<feature type="domain" description="G-protein coupled receptors family 1 profile" evidence="11">
    <location>
        <begin position="1"/>
        <end position="121"/>
    </location>
</feature>
<dbReference type="PANTHER" id="PTHR24246:SF27">
    <property type="entry name" value="ADENOSINE RECEPTOR, ISOFORM A"/>
    <property type="match status" value="1"/>
</dbReference>
<feature type="transmembrane region" description="Helical" evidence="10">
    <location>
        <begin position="20"/>
        <end position="46"/>
    </location>
</feature>
<name>A0AAU9WYY6_9CNID</name>
<evidence type="ECO:0000256" key="10">
    <source>
        <dbReference type="SAM" id="Phobius"/>
    </source>
</evidence>
<dbReference type="Pfam" id="PF00001">
    <property type="entry name" value="7tm_1"/>
    <property type="match status" value="1"/>
</dbReference>
<evidence type="ECO:0000313" key="12">
    <source>
        <dbReference type="EMBL" id="CAH3129925.1"/>
    </source>
</evidence>
<dbReference type="PROSITE" id="PS50262">
    <property type="entry name" value="G_PROTEIN_RECEP_F1_2"/>
    <property type="match status" value="1"/>
</dbReference>
<keyword evidence="2" id="KW-1003">Cell membrane</keyword>
<keyword evidence="8" id="KW-0325">Glycoprotein</keyword>
<dbReference type="SUPFAM" id="SSF81321">
    <property type="entry name" value="Family A G protein-coupled receptor-like"/>
    <property type="match status" value="1"/>
</dbReference>
<gene>
    <name evidence="12" type="ORF">PMEA_00013734</name>
</gene>
<comment type="subcellular location">
    <subcellularLocation>
        <location evidence="1">Cell membrane</location>
        <topology evidence="1">Multi-pass membrane protein</topology>
    </subcellularLocation>
</comment>
<keyword evidence="13" id="KW-1185">Reference proteome</keyword>
<evidence type="ECO:0000256" key="6">
    <source>
        <dbReference type="ARBA" id="ARBA00023136"/>
    </source>
</evidence>
<dbReference type="PRINTS" id="PR00237">
    <property type="entry name" value="GPCRRHODOPSN"/>
</dbReference>
<dbReference type="Gene3D" id="1.20.1070.10">
    <property type="entry name" value="Rhodopsin 7-helix transmembrane proteins"/>
    <property type="match status" value="1"/>
</dbReference>
<keyword evidence="5" id="KW-0297">G-protein coupled receptor</keyword>
<comment type="caution">
    <text evidence="12">The sequence shown here is derived from an EMBL/GenBank/DDBJ whole genome shotgun (WGS) entry which is preliminary data.</text>
</comment>
<evidence type="ECO:0000313" key="13">
    <source>
        <dbReference type="Proteomes" id="UP001159428"/>
    </source>
</evidence>
<dbReference type="GO" id="GO:0005886">
    <property type="term" value="C:plasma membrane"/>
    <property type="evidence" value="ECO:0007669"/>
    <property type="project" value="UniProtKB-SubCell"/>
</dbReference>
<dbReference type="Proteomes" id="UP001159428">
    <property type="component" value="Unassembled WGS sequence"/>
</dbReference>
<evidence type="ECO:0000256" key="9">
    <source>
        <dbReference type="ARBA" id="ARBA00023224"/>
    </source>
</evidence>
<reference evidence="12 13" key="1">
    <citation type="submission" date="2022-05" db="EMBL/GenBank/DDBJ databases">
        <authorList>
            <consortium name="Genoscope - CEA"/>
            <person name="William W."/>
        </authorList>
    </citation>
    <scope>NUCLEOTIDE SEQUENCE [LARGE SCALE GENOMIC DNA]</scope>
</reference>
<organism evidence="12 13">
    <name type="scientific">Pocillopora meandrina</name>
    <dbReference type="NCBI Taxonomy" id="46732"/>
    <lineage>
        <taxon>Eukaryota</taxon>
        <taxon>Metazoa</taxon>
        <taxon>Cnidaria</taxon>
        <taxon>Anthozoa</taxon>
        <taxon>Hexacorallia</taxon>
        <taxon>Scleractinia</taxon>
        <taxon>Astrocoeniina</taxon>
        <taxon>Pocilloporidae</taxon>
        <taxon>Pocillopora</taxon>
    </lineage>
</organism>
<protein>
    <recommendedName>
        <fullName evidence="11">G-protein coupled receptors family 1 profile domain-containing protein</fullName>
    </recommendedName>
</protein>
<evidence type="ECO:0000256" key="4">
    <source>
        <dbReference type="ARBA" id="ARBA00022989"/>
    </source>
</evidence>
<evidence type="ECO:0000256" key="3">
    <source>
        <dbReference type="ARBA" id="ARBA00022692"/>
    </source>
</evidence>
<keyword evidence="6 10" id="KW-0472">Membrane</keyword>
<dbReference type="GO" id="GO:0004930">
    <property type="term" value="F:G protein-coupled receptor activity"/>
    <property type="evidence" value="ECO:0007669"/>
    <property type="project" value="UniProtKB-KW"/>
</dbReference>
<evidence type="ECO:0000259" key="11">
    <source>
        <dbReference type="PROSITE" id="PS50262"/>
    </source>
</evidence>
<feature type="transmembrane region" description="Helical" evidence="10">
    <location>
        <begin position="58"/>
        <end position="77"/>
    </location>
</feature>
<dbReference type="InterPro" id="IPR017452">
    <property type="entry name" value="GPCR_Rhodpsn_7TM"/>
</dbReference>
<evidence type="ECO:0000256" key="1">
    <source>
        <dbReference type="ARBA" id="ARBA00004651"/>
    </source>
</evidence>
<dbReference type="PANTHER" id="PTHR24246">
    <property type="entry name" value="OLFACTORY RECEPTOR AND ADENOSINE RECEPTOR"/>
    <property type="match status" value="1"/>
</dbReference>
<dbReference type="CDD" id="cd00637">
    <property type="entry name" value="7tm_classA_rhodopsin-like"/>
    <property type="match status" value="1"/>
</dbReference>
<dbReference type="AlphaFoldDB" id="A0AAU9WYY6"/>
<sequence>MSVVYEHWSFCRYARDATVISSHALCSVSLLTLTAISVDRLLALLLGLRYKKIVTLRCTYIILAIVWALCLVAGICSYLNFRIAIWCSFVGISSCLVILVASYTKIFGALSQTTNRRKTVV</sequence>
<dbReference type="InterPro" id="IPR000276">
    <property type="entry name" value="GPCR_Rhodpsn"/>
</dbReference>
<keyword evidence="4 10" id="KW-1133">Transmembrane helix</keyword>
<evidence type="ECO:0000256" key="2">
    <source>
        <dbReference type="ARBA" id="ARBA00022475"/>
    </source>
</evidence>
<keyword evidence="3 10" id="KW-0812">Transmembrane</keyword>
<evidence type="ECO:0000256" key="8">
    <source>
        <dbReference type="ARBA" id="ARBA00023180"/>
    </source>
</evidence>
<accession>A0AAU9WYY6</accession>
<dbReference type="EMBL" id="CALNXJ010000024">
    <property type="protein sequence ID" value="CAH3129925.1"/>
    <property type="molecule type" value="Genomic_DNA"/>
</dbReference>
<feature type="transmembrane region" description="Helical" evidence="10">
    <location>
        <begin position="83"/>
        <end position="108"/>
    </location>
</feature>
<keyword evidence="9" id="KW-0807">Transducer</keyword>
<proteinExistence type="predicted"/>
<evidence type="ECO:0000256" key="7">
    <source>
        <dbReference type="ARBA" id="ARBA00023170"/>
    </source>
</evidence>
<evidence type="ECO:0000256" key="5">
    <source>
        <dbReference type="ARBA" id="ARBA00023040"/>
    </source>
</evidence>
<keyword evidence="7" id="KW-0675">Receptor</keyword>